<feature type="region of interest" description="Disordered" evidence="1">
    <location>
        <begin position="1"/>
        <end position="26"/>
    </location>
</feature>
<protein>
    <submittedName>
        <fullName evidence="2">Uncharacterized protein</fullName>
    </submittedName>
</protein>
<reference evidence="2 3" key="1">
    <citation type="submission" date="2014-02" db="EMBL/GenBank/DDBJ databases">
        <title>The small core and large imbalanced accessory genome model reveals a collaborative survival strategy of Sorangium cellulosum strains in nature.</title>
        <authorList>
            <person name="Han K."/>
            <person name="Peng R."/>
            <person name="Blom J."/>
            <person name="Li Y.-Z."/>
        </authorList>
    </citation>
    <scope>NUCLEOTIDE SEQUENCE [LARGE SCALE GENOMIC DNA]</scope>
    <source>
        <strain evidence="2 3">So0011-07</strain>
    </source>
</reference>
<sequence>MSRDDDEDEDEKARPAAGGGIDPGPELAAVFDDLETLLKNGDVISALTSRGINASIALLAADALRAYLADRKADAAEDFATVAEEIRGRLAANAEGSGTDAGSQGEPSRSNGRR</sequence>
<comment type="caution">
    <text evidence="2">The sequence shown here is derived from an EMBL/GenBank/DDBJ whole genome shotgun (WGS) entry which is preliminary data.</text>
</comment>
<proteinExistence type="predicted"/>
<name>A0A150S6Z4_SORCE</name>
<dbReference type="EMBL" id="JEMB01001367">
    <property type="protein sequence ID" value="KYF88200.1"/>
    <property type="molecule type" value="Genomic_DNA"/>
</dbReference>
<accession>A0A150S6Z4</accession>
<evidence type="ECO:0000313" key="2">
    <source>
        <dbReference type="EMBL" id="KYF88200.1"/>
    </source>
</evidence>
<dbReference type="AlphaFoldDB" id="A0A150S6Z4"/>
<feature type="compositionally biased region" description="Polar residues" evidence="1">
    <location>
        <begin position="100"/>
        <end position="114"/>
    </location>
</feature>
<feature type="region of interest" description="Disordered" evidence="1">
    <location>
        <begin position="91"/>
        <end position="114"/>
    </location>
</feature>
<organism evidence="2 3">
    <name type="scientific">Sorangium cellulosum</name>
    <name type="common">Polyangium cellulosum</name>
    <dbReference type="NCBI Taxonomy" id="56"/>
    <lineage>
        <taxon>Bacteria</taxon>
        <taxon>Pseudomonadati</taxon>
        <taxon>Myxococcota</taxon>
        <taxon>Polyangia</taxon>
        <taxon>Polyangiales</taxon>
        <taxon>Polyangiaceae</taxon>
        <taxon>Sorangium</taxon>
    </lineage>
</organism>
<gene>
    <name evidence="2" type="ORF">BE17_34065</name>
</gene>
<dbReference type="Proteomes" id="UP000075635">
    <property type="component" value="Unassembled WGS sequence"/>
</dbReference>
<evidence type="ECO:0000313" key="3">
    <source>
        <dbReference type="Proteomes" id="UP000075635"/>
    </source>
</evidence>
<evidence type="ECO:0000256" key="1">
    <source>
        <dbReference type="SAM" id="MobiDB-lite"/>
    </source>
</evidence>
<feature type="compositionally biased region" description="Acidic residues" evidence="1">
    <location>
        <begin position="1"/>
        <end position="10"/>
    </location>
</feature>